<evidence type="ECO:0000313" key="10">
    <source>
        <dbReference type="EMBL" id="THD25708.1"/>
    </source>
</evidence>
<evidence type="ECO:0000256" key="4">
    <source>
        <dbReference type="ARBA" id="ARBA00023002"/>
    </source>
</evidence>
<dbReference type="InterPro" id="IPR012347">
    <property type="entry name" value="Ferritin-like"/>
</dbReference>
<proteinExistence type="inferred from homology"/>
<dbReference type="SUPFAM" id="SSF47240">
    <property type="entry name" value="Ferritin-like"/>
    <property type="match status" value="1"/>
</dbReference>
<dbReference type="Gene3D" id="1.20.1260.10">
    <property type="match status" value="1"/>
</dbReference>
<dbReference type="GO" id="GO:0004322">
    <property type="term" value="F:ferroxidase activity"/>
    <property type="evidence" value="ECO:0007669"/>
    <property type="project" value="UniProtKB-EC"/>
</dbReference>
<keyword evidence="5 8" id="KW-0408">Iron</keyword>
<protein>
    <recommendedName>
        <fullName evidence="9">Ferritin</fullName>
        <ecNumber evidence="9">1.16.3.1</ecNumber>
    </recommendedName>
</protein>
<comment type="catalytic activity">
    <reaction evidence="7 9">
        <text>4 Fe(2+) + O2 + 4 H(+) = 4 Fe(3+) + 2 H2O</text>
        <dbReference type="Rhea" id="RHEA:11148"/>
        <dbReference type="ChEBI" id="CHEBI:15377"/>
        <dbReference type="ChEBI" id="CHEBI:15378"/>
        <dbReference type="ChEBI" id="CHEBI:15379"/>
        <dbReference type="ChEBI" id="CHEBI:29033"/>
        <dbReference type="ChEBI" id="CHEBI:29034"/>
        <dbReference type="EC" id="1.16.3.1"/>
    </reaction>
</comment>
<comment type="caution">
    <text evidence="10">The sequence shown here is derived from an EMBL/GenBank/DDBJ whole genome shotgun (WGS) entry which is preliminary data.</text>
</comment>
<dbReference type="Pfam" id="PF00210">
    <property type="entry name" value="Ferritin"/>
    <property type="match status" value="1"/>
</dbReference>
<comment type="function">
    <text evidence="9">Stores iron in a soluble, non-toxic, readily available form. Important for iron homeostasis. Iron is taken up in the ferrous form and deposited as ferric hydroxides after oxidation.</text>
</comment>
<evidence type="ECO:0000256" key="8">
    <source>
        <dbReference type="PIRSR" id="PIRSR601519-1"/>
    </source>
</evidence>
<dbReference type="AlphaFoldDB" id="A0A2H1CIR0"/>
<name>A0A2H1CIR0_FASHE</name>
<accession>A0A2H1CIR0</accession>
<evidence type="ECO:0000256" key="6">
    <source>
        <dbReference type="ARBA" id="ARBA00025111"/>
    </source>
</evidence>
<dbReference type="PANTHER" id="PTHR11431">
    <property type="entry name" value="FERRITIN"/>
    <property type="match status" value="1"/>
</dbReference>
<dbReference type="InterPro" id="IPR001519">
    <property type="entry name" value="Ferritin"/>
</dbReference>
<keyword evidence="11" id="KW-1185">Reference proteome</keyword>
<keyword evidence="2 9" id="KW-0409">Iron storage</keyword>
<evidence type="ECO:0000313" key="11">
    <source>
        <dbReference type="Proteomes" id="UP000230066"/>
    </source>
</evidence>
<dbReference type="InterPro" id="IPR009040">
    <property type="entry name" value="Ferritin-like_diiron"/>
</dbReference>
<dbReference type="PANTHER" id="PTHR11431:SF75">
    <property type="entry name" value="FERRITIN"/>
    <property type="match status" value="1"/>
</dbReference>
<feature type="binding site" evidence="8">
    <location>
        <position position="106"/>
    </location>
    <ligand>
        <name>Fe cation</name>
        <dbReference type="ChEBI" id="CHEBI:24875"/>
        <label>1</label>
    </ligand>
</feature>
<dbReference type="PROSITE" id="PS50905">
    <property type="entry name" value="FERRITIN_LIKE"/>
    <property type="match status" value="1"/>
</dbReference>
<dbReference type="EC" id="1.16.3.1" evidence="9"/>
<keyword evidence="4 9" id="KW-0560">Oxidoreductase</keyword>
<sequence>MLSTRVNYPPECEKVVNQTIEFLQSASLTYDLLGATCATEEISMPGFCNYYRLCSLRTRKMSEYLIKWQTMRGGKMNVTQLNSLASSNEFWQQGLEKLVELGVDIEKRIEEQLRHVYKVVKSKEDVATAEYVERKFLIPQMIVIKMMVNHANGLKLSGNHYIYDRKSMMRESNQIHRFIKWCSTNGNCEKEKKEKNSCSNSIRAFTYPIV</sequence>
<evidence type="ECO:0000256" key="1">
    <source>
        <dbReference type="ARBA" id="ARBA00007513"/>
    </source>
</evidence>
<dbReference type="InterPro" id="IPR009078">
    <property type="entry name" value="Ferritin-like_SF"/>
</dbReference>
<keyword evidence="3 8" id="KW-0479">Metal-binding</keyword>
<evidence type="ECO:0000256" key="3">
    <source>
        <dbReference type="ARBA" id="ARBA00022723"/>
    </source>
</evidence>
<evidence type="ECO:0000256" key="7">
    <source>
        <dbReference type="ARBA" id="ARBA00047990"/>
    </source>
</evidence>
<dbReference type="EMBL" id="JXXN02001022">
    <property type="protein sequence ID" value="THD25708.1"/>
    <property type="molecule type" value="Genomic_DNA"/>
</dbReference>
<dbReference type="GO" id="GO:0006879">
    <property type="term" value="P:intracellular iron ion homeostasis"/>
    <property type="evidence" value="ECO:0007669"/>
    <property type="project" value="UniProtKB-KW"/>
</dbReference>
<dbReference type="GO" id="GO:0005737">
    <property type="term" value="C:cytoplasm"/>
    <property type="evidence" value="ECO:0007669"/>
    <property type="project" value="TreeGrafter"/>
</dbReference>
<dbReference type="GO" id="GO:0006826">
    <property type="term" value="P:iron ion transport"/>
    <property type="evidence" value="ECO:0007669"/>
    <property type="project" value="InterPro"/>
</dbReference>
<evidence type="ECO:0000256" key="2">
    <source>
        <dbReference type="ARBA" id="ARBA00022434"/>
    </source>
</evidence>
<reference evidence="10" key="1">
    <citation type="submission" date="2019-03" db="EMBL/GenBank/DDBJ databases">
        <title>Improved annotation for the trematode Fasciola hepatica.</title>
        <authorList>
            <person name="Choi Y.-J."/>
            <person name="Martin J."/>
            <person name="Mitreva M."/>
        </authorList>
    </citation>
    <scope>NUCLEOTIDE SEQUENCE [LARGE SCALE GENOMIC DNA]</scope>
</reference>
<feature type="binding site" evidence="8">
    <location>
        <position position="140"/>
    </location>
    <ligand>
        <name>Fe cation</name>
        <dbReference type="ChEBI" id="CHEBI:24875"/>
        <label>1</label>
    </ligand>
</feature>
<comment type="similarity">
    <text evidence="1 9">Belongs to the ferritin family.</text>
</comment>
<organism evidence="10 11">
    <name type="scientific">Fasciola hepatica</name>
    <name type="common">Liver fluke</name>
    <dbReference type="NCBI Taxonomy" id="6192"/>
    <lineage>
        <taxon>Eukaryota</taxon>
        <taxon>Metazoa</taxon>
        <taxon>Spiralia</taxon>
        <taxon>Lophotrochozoa</taxon>
        <taxon>Platyhelminthes</taxon>
        <taxon>Trematoda</taxon>
        <taxon>Digenea</taxon>
        <taxon>Plagiorchiida</taxon>
        <taxon>Echinostomata</taxon>
        <taxon>Echinostomatoidea</taxon>
        <taxon>Fasciolidae</taxon>
        <taxon>Fasciola</taxon>
    </lineage>
</organism>
<comment type="function">
    <text evidence="6">Stores iron in a soluble, non-toxic, readily available form. Important for iron homeostasis. Has ferroxidase activity. Iron is taken up in the ferrous form and deposited as ferric hydroxides after oxidation.</text>
</comment>
<evidence type="ECO:0000256" key="5">
    <source>
        <dbReference type="ARBA" id="ARBA00023004"/>
    </source>
</evidence>
<evidence type="ECO:0000256" key="9">
    <source>
        <dbReference type="RuleBase" id="RU361145"/>
    </source>
</evidence>
<dbReference type="Proteomes" id="UP000230066">
    <property type="component" value="Unassembled WGS sequence"/>
</dbReference>
<gene>
    <name evidence="10" type="ORF">D915_003631</name>
</gene>
<dbReference type="GO" id="GO:0008198">
    <property type="term" value="F:ferrous iron binding"/>
    <property type="evidence" value="ECO:0007669"/>
    <property type="project" value="TreeGrafter"/>
</dbReference>
<dbReference type="GO" id="GO:0008199">
    <property type="term" value="F:ferric iron binding"/>
    <property type="evidence" value="ECO:0007669"/>
    <property type="project" value="InterPro"/>
</dbReference>
<dbReference type="InterPro" id="IPR008331">
    <property type="entry name" value="Ferritin_DPS_dom"/>
</dbReference>